<keyword evidence="5 8" id="KW-0413">Isomerase</keyword>
<dbReference type="InterPro" id="IPR036237">
    <property type="entry name" value="Xyl_isomerase-like_sf"/>
</dbReference>
<keyword evidence="6 8" id="KW-0119">Carbohydrate metabolism</keyword>
<protein>
    <recommendedName>
        <fullName evidence="2 8">Xylose isomerase</fullName>
        <ecNumber evidence="2 8">5.3.1.5</ecNumber>
    </recommendedName>
</protein>
<feature type="chain" id="PRO_5032560289" description="Xylose isomerase" evidence="9">
    <location>
        <begin position="20"/>
        <end position="482"/>
    </location>
</feature>
<comment type="catalytic activity">
    <reaction evidence="7 8">
        <text>alpha-D-xylose = alpha-D-xylulofuranose</text>
        <dbReference type="Rhea" id="RHEA:22816"/>
        <dbReference type="ChEBI" id="CHEBI:28518"/>
        <dbReference type="ChEBI" id="CHEBI:188998"/>
        <dbReference type="EC" id="5.3.1.5"/>
    </reaction>
</comment>
<dbReference type="PANTHER" id="PTHR48408:SF1">
    <property type="entry name" value="XYLOSE ISOMERASE"/>
    <property type="match status" value="1"/>
</dbReference>
<accession>A0A834G203</accession>
<keyword evidence="3 8" id="KW-0859">Xylose metabolism</keyword>
<reference evidence="10" key="1">
    <citation type="submission" date="2019-11" db="EMBL/GenBank/DDBJ databases">
        <authorList>
            <person name="Liu Y."/>
            <person name="Hou J."/>
            <person name="Li T.-Q."/>
            <person name="Guan C.-H."/>
            <person name="Wu X."/>
            <person name="Wu H.-Z."/>
            <person name="Ling F."/>
            <person name="Zhang R."/>
            <person name="Shi X.-G."/>
            <person name="Ren J.-P."/>
            <person name="Chen E.-F."/>
            <person name="Sun J.-M."/>
        </authorList>
    </citation>
    <scope>NUCLEOTIDE SEQUENCE</scope>
    <source>
        <strain evidence="10">Adult_tree_wgs_1</strain>
        <tissue evidence="10">Leaves</tissue>
    </source>
</reference>
<dbReference type="SUPFAM" id="SSF51658">
    <property type="entry name" value="Xylose isomerase-like"/>
    <property type="match status" value="1"/>
</dbReference>
<keyword evidence="9" id="KW-0732">Signal</keyword>
<evidence type="ECO:0000256" key="3">
    <source>
        <dbReference type="ARBA" id="ARBA00022629"/>
    </source>
</evidence>
<comment type="caution">
    <text evidence="10">The sequence shown here is derived from an EMBL/GenBank/DDBJ whole genome shotgun (WGS) entry which is preliminary data.</text>
</comment>
<gene>
    <name evidence="10" type="ORF">RHSIM_RhsimUnG0079700</name>
</gene>
<dbReference type="GO" id="GO:0042732">
    <property type="term" value="P:D-xylose metabolic process"/>
    <property type="evidence" value="ECO:0007669"/>
    <property type="project" value="UniProtKB-KW"/>
</dbReference>
<dbReference type="NCBIfam" id="NF003998">
    <property type="entry name" value="PRK05474.1"/>
    <property type="match status" value="1"/>
</dbReference>
<dbReference type="EC" id="5.3.1.5" evidence="2 8"/>
<evidence type="ECO:0000256" key="9">
    <source>
        <dbReference type="SAM" id="SignalP"/>
    </source>
</evidence>
<dbReference type="Gene3D" id="3.20.20.150">
    <property type="entry name" value="Divalent-metal-dependent TIM barrel enzymes"/>
    <property type="match status" value="1"/>
</dbReference>
<dbReference type="HAMAP" id="MF_00455">
    <property type="entry name" value="Xylose_isom_A"/>
    <property type="match status" value="1"/>
</dbReference>
<keyword evidence="4 8" id="KW-0479">Metal-binding</keyword>
<evidence type="ECO:0000256" key="7">
    <source>
        <dbReference type="ARBA" id="ARBA00033659"/>
    </source>
</evidence>
<evidence type="ECO:0000313" key="11">
    <source>
        <dbReference type="Proteomes" id="UP000626092"/>
    </source>
</evidence>
<proteinExistence type="inferred from homology"/>
<dbReference type="EMBL" id="WJXA01000192">
    <property type="protein sequence ID" value="KAF7114735.1"/>
    <property type="molecule type" value="Genomic_DNA"/>
</dbReference>
<evidence type="ECO:0000256" key="4">
    <source>
        <dbReference type="ARBA" id="ARBA00022723"/>
    </source>
</evidence>
<dbReference type="PROSITE" id="PS51415">
    <property type="entry name" value="XYLOSE_ISOMERASE"/>
    <property type="match status" value="1"/>
</dbReference>
<evidence type="ECO:0000313" key="10">
    <source>
        <dbReference type="EMBL" id="KAF7114735.1"/>
    </source>
</evidence>
<dbReference type="AlphaFoldDB" id="A0A834G203"/>
<comment type="similarity">
    <text evidence="1 8">Belongs to the xylose isomerase family.</text>
</comment>
<dbReference type="GO" id="GO:0009045">
    <property type="term" value="F:xylose isomerase activity"/>
    <property type="evidence" value="ECO:0007669"/>
    <property type="project" value="UniProtKB-EC"/>
</dbReference>
<dbReference type="InterPro" id="IPR013452">
    <property type="entry name" value="Xylose_isom_bac"/>
</dbReference>
<dbReference type="InterPro" id="IPR001998">
    <property type="entry name" value="Xylose_isomerase"/>
</dbReference>
<organism evidence="10 11">
    <name type="scientific">Rhododendron simsii</name>
    <name type="common">Sims's rhododendron</name>
    <dbReference type="NCBI Taxonomy" id="118357"/>
    <lineage>
        <taxon>Eukaryota</taxon>
        <taxon>Viridiplantae</taxon>
        <taxon>Streptophyta</taxon>
        <taxon>Embryophyta</taxon>
        <taxon>Tracheophyta</taxon>
        <taxon>Spermatophyta</taxon>
        <taxon>Magnoliopsida</taxon>
        <taxon>eudicotyledons</taxon>
        <taxon>Gunneridae</taxon>
        <taxon>Pentapetalae</taxon>
        <taxon>asterids</taxon>
        <taxon>Ericales</taxon>
        <taxon>Ericaceae</taxon>
        <taxon>Ericoideae</taxon>
        <taxon>Rhodoreae</taxon>
        <taxon>Rhododendron</taxon>
    </lineage>
</organism>
<evidence type="ECO:0000256" key="8">
    <source>
        <dbReference type="RuleBase" id="RU000609"/>
    </source>
</evidence>
<dbReference type="PANTHER" id="PTHR48408">
    <property type="match status" value="1"/>
</dbReference>
<evidence type="ECO:0000256" key="1">
    <source>
        <dbReference type="ARBA" id="ARBA00005765"/>
    </source>
</evidence>
<dbReference type="Proteomes" id="UP000626092">
    <property type="component" value="Unassembled WGS sequence"/>
</dbReference>
<dbReference type="PRINTS" id="PR00688">
    <property type="entry name" value="XYLOSISMRASE"/>
</dbReference>
<evidence type="ECO:0000256" key="6">
    <source>
        <dbReference type="ARBA" id="ARBA00023277"/>
    </source>
</evidence>
<evidence type="ECO:0000256" key="5">
    <source>
        <dbReference type="ARBA" id="ARBA00023235"/>
    </source>
</evidence>
<feature type="signal peptide" evidence="9">
    <location>
        <begin position="1"/>
        <end position="19"/>
    </location>
</feature>
<keyword evidence="11" id="KW-1185">Reference proteome</keyword>
<evidence type="ECO:0000256" key="2">
    <source>
        <dbReference type="ARBA" id="ARBA00011958"/>
    </source>
</evidence>
<dbReference type="OrthoDB" id="1730074at2759"/>
<name>A0A834G203_RHOSS</name>
<dbReference type="GO" id="GO:0046872">
    <property type="term" value="F:metal ion binding"/>
    <property type="evidence" value="ECO:0007669"/>
    <property type="project" value="UniProtKB-KW"/>
</dbReference>
<dbReference type="NCBIfam" id="TIGR02630">
    <property type="entry name" value="xylose_isom_A"/>
    <property type="match status" value="1"/>
</dbReference>
<sequence length="482" mass="53973">MKAVKLLLWILCLHIVSLAVIDGSAETCPADISSGCGDDWEGEFFPSIPKIKYEGPSSKNPLAFKWYNAQEDILGKKMKDWMRFSVAFWHTFRGTGGDPFGAPTKMWPWEDGTNSVAMAKRRMRANFEFIDKLGVDFWCFHDRDIAPDGKTLEESNANLDEVVALAKELQGRKIRPLWGTAQLFMHPRYMHGAATSSELGVYAYGAAQVKKAIEVTHFLGGENYVFWGGREGYQTLLNTDMERELNHMFMHYCMKARFLEAAVAYKKKIGFNGTLLIEPKPQEPTKHQYDWDAATTANFLRKYGLAGEFKLNIECNHATLSGHSCHHELETARINGLLGNIDANTGDPQIGWDTDQFLTDIGEATMVMLSVVRNGGLAPGGFNFDAKLRRESTDVEDLFIAHVSGMDTLARGLRNVAKLIEDGSLDELVLKRYQSFDSELGALVEAGKADFELLEKKAMEWGEPKVPSAKQELAEMIFQSAL</sequence>